<dbReference type="InterPro" id="IPR000210">
    <property type="entry name" value="BTB/POZ_dom"/>
</dbReference>
<gene>
    <name evidence="2" type="ORF">E4U56_007586</name>
</gene>
<accession>A0A9P7SRX9</accession>
<dbReference type="EMBL" id="SRPS01000075">
    <property type="protein sequence ID" value="KAG5970527.1"/>
    <property type="molecule type" value="Genomic_DNA"/>
</dbReference>
<protein>
    <recommendedName>
        <fullName evidence="1">BTB domain-containing protein</fullName>
    </recommendedName>
</protein>
<dbReference type="PANTHER" id="PTHR47843:SF5">
    <property type="entry name" value="BTB_POZ DOMAIN PROTEIN"/>
    <property type="match status" value="1"/>
</dbReference>
<dbReference type="AlphaFoldDB" id="A0A9P7SRX9"/>
<comment type="caution">
    <text evidence="2">The sequence shown here is derived from an EMBL/GenBank/DDBJ whole genome shotgun (WGS) entry which is preliminary data.</text>
</comment>
<organism evidence="2 3">
    <name type="scientific">Claviceps arundinis</name>
    <dbReference type="NCBI Taxonomy" id="1623583"/>
    <lineage>
        <taxon>Eukaryota</taxon>
        <taxon>Fungi</taxon>
        <taxon>Dikarya</taxon>
        <taxon>Ascomycota</taxon>
        <taxon>Pezizomycotina</taxon>
        <taxon>Sordariomycetes</taxon>
        <taxon>Hypocreomycetidae</taxon>
        <taxon>Hypocreales</taxon>
        <taxon>Clavicipitaceae</taxon>
        <taxon>Claviceps</taxon>
    </lineage>
</organism>
<evidence type="ECO:0000313" key="2">
    <source>
        <dbReference type="EMBL" id="KAG5970527.1"/>
    </source>
</evidence>
<dbReference type="PANTHER" id="PTHR47843">
    <property type="entry name" value="BTB DOMAIN-CONTAINING PROTEIN-RELATED"/>
    <property type="match status" value="1"/>
</dbReference>
<dbReference type="PROSITE" id="PS50097">
    <property type="entry name" value="BTB"/>
    <property type="match status" value="1"/>
</dbReference>
<evidence type="ECO:0000313" key="3">
    <source>
        <dbReference type="Proteomes" id="UP000784919"/>
    </source>
</evidence>
<dbReference type="InterPro" id="IPR011333">
    <property type="entry name" value="SKP1/BTB/POZ_sf"/>
</dbReference>
<dbReference type="SMART" id="SM00225">
    <property type="entry name" value="BTB"/>
    <property type="match status" value="1"/>
</dbReference>
<dbReference type="Pfam" id="PF00651">
    <property type="entry name" value="BTB"/>
    <property type="match status" value="1"/>
</dbReference>
<proteinExistence type="predicted"/>
<reference evidence="2" key="1">
    <citation type="journal article" date="2020" name="bioRxiv">
        <title>Whole genome comparisons of ergot fungi reveals the divergence and evolution of species within the genus Claviceps are the result of varying mechanisms driving genome evolution and host range expansion.</title>
        <authorList>
            <person name="Wyka S.A."/>
            <person name="Mondo S.J."/>
            <person name="Liu M."/>
            <person name="Dettman J."/>
            <person name="Nalam V."/>
            <person name="Broders K.D."/>
        </authorList>
    </citation>
    <scope>NUCLEOTIDE SEQUENCE</scope>
    <source>
        <strain evidence="2">CCC 1102</strain>
    </source>
</reference>
<sequence>MLRHQLSFGGKFPSTSTRTHSVEILEAIAKDRKDGDFCDLEIVCDKKCFPAHRNVVCLRSPVIRAACLGPWKEAACGVFEIKESSPLLVRRMLDYIYTGDYDDFDNNTLALKDDLSLQGIAELGVETAGHVTMHAKMMELGNMYLVDGLSTLASEKFVKYLTSADTLTRAIIINVIPQVYALKFDPSNVIRKSVIKHIRTKMTQRPWAADVEEHLEHVTRDVPEFTRDLLKSYMCDDCKKNRNVAAGGYGGTYSSHSPRTKRLQAFNLPP</sequence>
<name>A0A9P7SRX9_9HYPO</name>
<dbReference type="Proteomes" id="UP000784919">
    <property type="component" value="Unassembled WGS sequence"/>
</dbReference>
<feature type="domain" description="BTB" evidence="1">
    <location>
        <begin position="38"/>
        <end position="105"/>
    </location>
</feature>
<dbReference type="SUPFAM" id="SSF54695">
    <property type="entry name" value="POZ domain"/>
    <property type="match status" value="1"/>
</dbReference>
<dbReference type="CDD" id="cd18186">
    <property type="entry name" value="BTB_POZ_ZBTB_KLHL-like"/>
    <property type="match status" value="1"/>
</dbReference>
<dbReference type="Gene3D" id="3.30.710.10">
    <property type="entry name" value="Potassium Channel Kv1.1, Chain A"/>
    <property type="match status" value="1"/>
</dbReference>
<evidence type="ECO:0000259" key="1">
    <source>
        <dbReference type="PROSITE" id="PS50097"/>
    </source>
</evidence>
<dbReference type="OrthoDB" id="6359816at2759"/>